<protein>
    <submittedName>
        <fullName evidence="1">Uncharacterized protein</fullName>
    </submittedName>
</protein>
<accession>A0ACB7ERP5</accession>
<evidence type="ECO:0000313" key="1">
    <source>
        <dbReference type="EMBL" id="KAG8004516.1"/>
    </source>
</evidence>
<reference evidence="1" key="1">
    <citation type="submission" date="2020-04" db="EMBL/GenBank/DDBJ databases">
        <title>A chromosome-scale assembly and high-density genetic map of the yellow drum (Nibea albiflora) genome.</title>
        <authorList>
            <person name="Xu D."/>
            <person name="Zhang W."/>
            <person name="Chen R."/>
            <person name="Tan P."/>
            <person name="Wang L."/>
            <person name="Song H."/>
            <person name="Tian L."/>
            <person name="Zhu Q."/>
            <person name="Wang B."/>
        </authorList>
    </citation>
    <scope>NUCLEOTIDE SEQUENCE</scope>
    <source>
        <strain evidence="1">ZJHYS-2018</strain>
    </source>
</reference>
<dbReference type="EMBL" id="CM024812">
    <property type="protein sequence ID" value="KAG8004516.1"/>
    <property type="molecule type" value="Genomic_DNA"/>
</dbReference>
<proteinExistence type="predicted"/>
<sequence>MAFSCAPHAVDAHSRADPREERHRLGGSRCCAPSEMSTSTHLHTCPQTCENKTKSVTARPRAEGADSEKSQNEPKYPVYKQCGHRALCSSARGMGVTIPGEQSDRPRCSGGGARGLFPRSTTRRRRSTPVGSSCHIAGAAIRFSSLSQTLNKNNLHVNDETCNHFSSPLPSSNMFTTTYYPTSLSKYDFHPDSPCRTYMHS</sequence>
<gene>
    <name evidence="1" type="ORF">GBF38_008777</name>
</gene>
<name>A0ACB7ERP5_NIBAL</name>
<evidence type="ECO:0000313" key="2">
    <source>
        <dbReference type="Proteomes" id="UP000805704"/>
    </source>
</evidence>
<organism evidence="1 2">
    <name type="scientific">Nibea albiflora</name>
    <name type="common">Yellow drum</name>
    <name type="synonym">Corvina albiflora</name>
    <dbReference type="NCBI Taxonomy" id="240163"/>
    <lineage>
        <taxon>Eukaryota</taxon>
        <taxon>Metazoa</taxon>
        <taxon>Chordata</taxon>
        <taxon>Craniata</taxon>
        <taxon>Vertebrata</taxon>
        <taxon>Euteleostomi</taxon>
        <taxon>Actinopterygii</taxon>
        <taxon>Neopterygii</taxon>
        <taxon>Teleostei</taxon>
        <taxon>Neoteleostei</taxon>
        <taxon>Acanthomorphata</taxon>
        <taxon>Eupercaria</taxon>
        <taxon>Sciaenidae</taxon>
        <taxon>Nibea</taxon>
    </lineage>
</organism>
<comment type="caution">
    <text evidence="1">The sequence shown here is derived from an EMBL/GenBank/DDBJ whole genome shotgun (WGS) entry which is preliminary data.</text>
</comment>
<dbReference type="Proteomes" id="UP000805704">
    <property type="component" value="Chromosome 24"/>
</dbReference>
<keyword evidence="2" id="KW-1185">Reference proteome</keyword>